<dbReference type="Proteomes" id="UP000807306">
    <property type="component" value="Unassembled WGS sequence"/>
</dbReference>
<reference evidence="2" key="1">
    <citation type="submission" date="2020-11" db="EMBL/GenBank/DDBJ databases">
        <authorList>
            <consortium name="DOE Joint Genome Institute"/>
            <person name="Ahrendt S."/>
            <person name="Riley R."/>
            <person name="Andreopoulos W."/>
            <person name="Labutti K."/>
            <person name="Pangilinan J."/>
            <person name="Ruiz-Duenas F.J."/>
            <person name="Barrasa J.M."/>
            <person name="Sanchez-Garcia M."/>
            <person name="Camarero S."/>
            <person name="Miyauchi S."/>
            <person name="Serrano A."/>
            <person name="Linde D."/>
            <person name="Babiker R."/>
            <person name="Drula E."/>
            <person name="Ayuso-Fernandez I."/>
            <person name="Pacheco R."/>
            <person name="Padilla G."/>
            <person name="Ferreira P."/>
            <person name="Barriuso J."/>
            <person name="Kellner H."/>
            <person name="Castanera R."/>
            <person name="Alfaro M."/>
            <person name="Ramirez L."/>
            <person name="Pisabarro A.G."/>
            <person name="Kuo A."/>
            <person name="Tritt A."/>
            <person name="Lipzen A."/>
            <person name="He G."/>
            <person name="Yan M."/>
            <person name="Ng V."/>
            <person name="Cullen D."/>
            <person name="Martin F."/>
            <person name="Rosso M.-N."/>
            <person name="Henrissat B."/>
            <person name="Hibbett D."/>
            <person name="Martinez A.T."/>
            <person name="Grigoriev I.V."/>
        </authorList>
    </citation>
    <scope>NUCLEOTIDE SEQUENCE</scope>
    <source>
        <strain evidence="2">CBS 506.95</strain>
    </source>
</reference>
<evidence type="ECO:0000313" key="2">
    <source>
        <dbReference type="EMBL" id="KAF9535534.1"/>
    </source>
</evidence>
<name>A0A9P6JWT1_9AGAR</name>
<accession>A0A9P6JWT1</accession>
<evidence type="ECO:0000256" key="1">
    <source>
        <dbReference type="SAM" id="MobiDB-lite"/>
    </source>
</evidence>
<keyword evidence="3" id="KW-1185">Reference proteome</keyword>
<feature type="compositionally biased region" description="Basic residues" evidence="1">
    <location>
        <begin position="177"/>
        <end position="187"/>
    </location>
</feature>
<dbReference type="EMBL" id="MU157824">
    <property type="protein sequence ID" value="KAF9535534.1"/>
    <property type="molecule type" value="Genomic_DNA"/>
</dbReference>
<gene>
    <name evidence="2" type="ORF">CPB83DRAFT_830523</name>
</gene>
<organism evidence="2 3">
    <name type="scientific">Crepidotus variabilis</name>
    <dbReference type="NCBI Taxonomy" id="179855"/>
    <lineage>
        <taxon>Eukaryota</taxon>
        <taxon>Fungi</taxon>
        <taxon>Dikarya</taxon>
        <taxon>Basidiomycota</taxon>
        <taxon>Agaricomycotina</taxon>
        <taxon>Agaricomycetes</taxon>
        <taxon>Agaricomycetidae</taxon>
        <taxon>Agaricales</taxon>
        <taxon>Agaricineae</taxon>
        <taxon>Crepidotaceae</taxon>
        <taxon>Crepidotus</taxon>
    </lineage>
</organism>
<comment type="caution">
    <text evidence="2">The sequence shown here is derived from an EMBL/GenBank/DDBJ whole genome shotgun (WGS) entry which is preliminary data.</text>
</comment>
<evidence type="ECO:0000313" key="3">
    <source>
        <dbReference type="Proteomes" id="UP000807306"/>
    </source>
</evidence>
<feature type="compositionally biased region" description="Low complexity" evidence="1">
    <location>
        <begin position="159"/>
        <end position="171"/>
    </location>
</feature>
<protein>
    <submittedName>
        <fullName evidence="2">Uncharacterized protein</fullName>
    </submittedName>
</protein>
<dbReference type="AlphaFoldDB" id="A0A9P6JWT1"/>
<sequence length="239" mass="26572">MQPYRFATPNRGQYFATLAMASSGDGFHLIDVRDGDAFTHGIDALSQAGKKIKTLGKTRHQKLSSVKDRALGGAAKAEQNCWMTLDDWLSTDEPGPPVRGIERGTGCSELMTFCRAVIQPSMHSPSDQTGVGVPCKREDVKLWLKSFGRRQKRIFEAGKLSPSSTKSLSPTNDKKNPSKKTRRKRACKTPQVPQDMKSAECTADLNRNQKKWEDFRGQHASVMRQHTKLISGFCNSIDT</sequence>
<proteinExistence type="predicted"/>
<feature type="region of interest" description="Disordered" evidence="1">
    <location>
        <begin position="155"/>
        <end position="198"/>
    </location>
</feature>